<dbReference type="NCBIfam" id="TIGR04402">
    <property type="entry name" value="mob_CxxC_CxxC"/>
    <property type="match status" value="1"/>
</dbReference>
<sequence>MDSPALLTRCAEKEIYAYGTAFLFESRSRALRFRLRILSFLSLAVPLSVGGTALVSADAKLLPVIVTISGILSIPLFAMALWSLVFRWEERLAASEHSCKLNNELKNRWNDLARYTGSDAEQRFQTLLDRDRMQEHDDVTQDVSVKDKRRMMRASLIQYRRQCATCGIQPISLSAKSSNCEMCGKF</sequence>
<dbReference type="InterPro" id="IPR030914">
    <property type="entry name" value="Mob_CxxC_CxxC"/>
</dbReference>
<keyword evidence="1" id="KW-1133">Transmembrane helix</keyword>
<dbReference type="EMBL" id="LCYA01000215">
    <property type="protein sequence ID" value="KWV84383.1"/>
    <property type="molecule type" value="Genomic_DNA"/>
</dbReference>
<keyword evidence="1" id="KW-0812">Transmembrane</keyword>
<dbReference type="Proteomes" id="UP000061348">
    <property type="component" value="Unassembled WGS sequence"/>
</dbReference>
<comment type="caution">
    <text evidence="2">The sequence shown here is derived from an EMBL/GenBank/DDBJ whole genome shotgun (WGS) entry which is preliminary data.</text>
</comment>
<dbReference type="PATRIC" id="fig|294.194.peg.6646"/>
<gene>
    <name evidence="2" type="ORF">PFLmoz3_05992</name>
</gene>
<protein>
    <submittedName>
        <fullName evidence="2">Uncharacterized protein</fullName>
    </submittedName>
</protein>
<reference evidence="2 3" key="1">
    <citation type="submission" date="2015-05" db="EMBL/GenBank/DDBJ databases">
        <title>A genomic and transcriptomic approach to investigate the blue pigment phenotype in Pseudomonas fluorescens.</title>
        <authorList>
            <person name="Andreani N.A."/>
            <person name="Cardazzo B."/>
        </authorList>
    </citation>
    <scope>NUCLEOTIDE SEQUENCE [LARGE SCALE GENOMIC DNA]</scope>
    <source>
        <strain evidence="2 3">Ps_22</strain>
    </source>
</reference>
<proteinExistence type="predicted"/>
<dbReference type="RefSeq" id="WP_081095879.1">
    <property type="nucleotide sequence ID" value="NZ_LCYA01000215.1"/>
</dbReference>
<accession>A0A109LB60</accession>
<dbReference type="AlphaFoldDB" id="A0A109LB60"/>
<feature type="transmembrane region" description="Helical" evidence="1">
    <location>
        <begin position="37"/>
        <end position="55"/>
    </location>
</feature>
<name>A0A109LB60_PSEFL</name>
<organism evidence="2 3">
    <name type="scientific">Pseudomonas fluorescens</name>
    <dbReference type="NCBI Taxonomy" id="294"/>
    <lineage>
        <taxon>Bacteria</taxon>
        <taxon>Pseudomonadati</taxon>
        <taxon>Pseudomonadota</taxon>
        <taxon>Gammaproteobacteria</taxon>
        <taxon>Pseudomonadales</taxon>
        <taxon>Pseudomonadaceae</taxon>
        <taxon>Pseudomonas</taxon>
    </lineage>
</organism>
<feature type="transmembrane region" description="Helical" evidence="1">
    <location>
        <begin position="61"/>
        <end position="85"/>
    </location>
</feature>
<keyword evidence="1" id="KW-0472">Membrane</keyword>
<evidence type="ECO:0000256" key="1">
    <source>
        <dbReference type="SAM" id="Phobius"/>
    </source>
</evidence>
<evidence type="ECO:0000313" key="2">
    <source>
        <dbReference type="EMBL" id="KWV84383.1"/>
    </source>
</evidence>
<evidence type="ECO:0000313" key="3">
    <source>
        <dbReference type="Proteomes" id="UP000061348"/>
    </source>
</evidence>